<reference evidence="1" key="1">
    <citation type="submission" date="2015-04" db="UniProtKB">
        <authorList>
            <consortium name="EnsemblPlants"/>
        </authorList>
    </citation>
    <scope>IDENTIFICATION</scope>
</reference>
<dbReference type="HOGENOM" id="CLU_2945499_0_0_1"/>
<sequence>MQPNRQAPAVPQGVRQTVATVGILPLYLVGVGVSGEAIQKNPPEFIKRSLCRKISEVGQN</sequence>
<name>A0A0E0ASI8_9ORYZ</name>
<keyword evidence="2" id="KW-1185">Reference proteome</keyword>
<evidence type="ECO:0000313" key="2">
    <source>
        <dbReference type="Proteomes" id="UP000026961"/>
    </source>
</evidence>
<dbReference type="Proteomes" id="UP000026961">
    <property type="component" value="Chromosome 8"/>
</dbReference>
<dbReference type="EnsemblPlants" id="OGLUM08G07460.1">
    <property type="protein sequence ID" value="OGLUM08G07460.1"/>
    <property type="gene ID" value="OGLUM08G07460"/>
</dbReference>
<evidence type="ECO:0000313" key="1">
    <source>
        <dbReference type="EnsemblPlants" id="OGLUM08G07460.1"/>
    </source>
</evidence>
<proteinExistence type="predicted"/>
<organism evidence="1">
    <name type="scientific">Oryza glumipatula</name>
    <dbReference type="NCBI Taxonomy" id="40148"/>
    <lineage>
        <taxon>Eukaryota</taxon>
        <taxon>Viridiplantae</taxon>
        <taxon>Streptophyta</taxon>
        <taxon>Embryophyta</taxon>
        <taxon>Tracheophyta</taxon>
        <taxon>Spermatophyta</taxon>
        <taxon>Magnoliopsida</taxon>
        <taxon>Liliopsida</taxon>
        <taxon>Poales</taxon>
        <taxon>Poaceae</taxon>
        <taxon>BOP clade</taxon>
        <taxon>Oryzoideae</taxon>
        <taxon>Oryzeae</taxon>
        <taxon>Oryzinae</taxon>
        <taxon>Oryza</taxon>
    </lineage>
</organism>
<reference evidence="1" key="2">
    <citation type="submission" date="2018-05" db="EMBL/GenBank/DDBJ databases">
        <title>OgluRS3 (Oryza glumaepatula Reference Sequence Version 3).</title>
        <authorList>
            <person name="Zhang J."/>
            <person name="Kudrna D."/>
            <person name="Lee S."/>
            <person name="Talag J."/>
            <person name="Welchert J."/>
            <person name="Wing R.A."/>
        </authorList>
    </citation>
    <scope>NUCLEOTIDE SEQUENCE [LARGE SCALE GENOMIC DNA]</scope>
</reference>
<protein>
    <submittedName>
        <fullName evidence="1">Uncharacterized protein</fullName>
    </submittedName>
</protein>
<dbReference type="AlphaFoldDB" id="A0A0E0ASI8"/>
<dbReference type="Gramene" id="OGLUM08G07460.1">
    <property type="protein sequence ID" value="OGLUM08G07460.1"/>
    <property type="gene ID" value="OGLUM08G07460"/>
</dbReference>
<accession>A0A0E0ASI8</accession>